<feature type="region of interest" description="Disordered" evidence="2">
    <location>
        <begin position="362"/>
        <end position="384"/>
    </location>
</feature>
<dbReference type="EMBL" id="JACIDY010000009">
    <property type="protein sequence ID" value="MBB3941484.1"/>
    <property type="molecule type" value="Genomic_DNA"/>
</dbReference>
<gene>
    <name evidence="3" type="ORF">GGR39_003161</name>
</gene>
<accession>A0A7W6C4F7</accession>
<dbReference type="InterPro" id="IPR050483">
    <property type="entry name" value="CoA-transferase_III_domain"/>
</dbReference>
<dbReference type="RefSeq" id="WP_183618370.1">
    <property type="nucleotide sequence ID" value="NZ_JACIDY010000009.1"/>
</dbReference>
<sequence>MAGPLAGIRVVELGRFVAAPWCGQMLADLGAEVIKVEQPGQGDQIRQYGPPFVGEPYPAEGLTSSYFACCNRGKRSVEIDLATAEGQEQVKALARGADALLENFKAGHLRRFGLHEEAIRAVAPQIIYLSISGFGQSGPYSDRPGLDSVFQAMGGLMSVTGEPGAPPTKIGVTIVDLITGLYGAIAVLAALRAREMGGAGGQSIDLALLDVAIAAMSHRAQDYLLTGDVPRASGTATVGSTPAQVFRAADGWINIQAGDDRNFKRLCEVIGREDLADDPRYARRLERWKNRAEFLPEIEDALAGREVRSLYEQLTRKGLVCSPIYTLDQTFSDPHVIHRDVLRTIEHPRGTIRSVRNPIRFSKSHIQDERPSPMLGEGNRELLR</sequence>
<dbReference type="GO" id="GO:0008410">
    <property type="term" value="F:CoA-transferase activity"/>
    <property type="evidence" value="ECO:0007669"/>
    <property type="project" value="TreeGrafter"/>
</dbReference>
<evidence type="ECO:0000313" key="4">
    <source>
        <dbReference type="Proteomes" id="UP000561459"/>
    </source>
</evidence>
<name>A0A7W6C4F7_9SPHN</name>
<keyword evidence="1 3" id="KW-0808">Transferase</keyword>
<dbReference type="PANTHER" id="PTHR48207">
    <property type="entry name" value="SUCCINATE--HYDROXYMETHYLGLUTARATE COA-TRANSFERASE"/>
    <property type="match status" value="1"/>
</dbReference>
<dbReference type="InterPro" id="IPR023606">
    <property type="entry name" value="CoA-Trfase_III_dom_1_sf"/>
</dbReference>
<dbReference type="Gene3D" id="3.40.50.10540">
    <property type="entry name" value="Crotonobetainyl-coa:carnitine coa-transferase, domain 1"/>
    <property type="match status" value="1"/>
</dbReference>
<dbReference type="SUPFAM" id="SSF89796">
    <property type="entry name" value="CoA-transferase family III (CaiB/BaiF)"/>
    <property type="match status" value="1"/>
</dbReference>
<evidence type="ECO:0000256" key="2">
    <source>
        <dbReference type="SAM" id="MobiDB-lite"/>
    </source>
</evidence>
<evidence type="ECO:0000313" key="3">
    <source>
        <dbReference type="EMBL" id="MBB3941484.1"/>
    </source>
</evidence>
<proteinExistence type="predicted"/>
<dbReference type="InterPro" id="IPR044855">
    <property type="entry name" value="CoA-Trfase_III_dom3_sf"/>
</dbReference>
<dbReference type="PANTHER" id="PTHR48207:SF3">
    <property type="entry name" value="SUCCINATE--HYDROXYMETHYLGLUTARATE COA-TRANSFERASE"/>
    <property type="match status" value="1"/>
</dbReference>
<dbReference type="InterPro" id="IPR003673">
    <property type="entry name" value="CoA-Trfase_fam_III"/>
</dbReference>
<keyword evidence="4" id="KW-1185">Reference proteome</keyword>
<protein>
    <submittedName>
        <fullName evidence="3">Crotonobetainyl-CoA:carnitine CoA-transferase CaiB-like acyl-CoA transferase</fullName>
    </submittedName>
</protein>
<dbReference type="Proteomes" id="UP000561459">
    <property type="component" value="Unassembled WGS sequence"/>
</dbReference>
<organism evidence="3 4">
    <name type="scientific">Novosphingobium fluoreni</name>
    <dbReference type="NCBI Taxonomy" id="1391222"/>
    <lineage>
        <taxon>Bacteria</taxon>
        <taxon>Pseudomonadati</taxon>
        <taxon>Pseudomonadota</taxon>
        <taxon>Alphaproteobacteria</taxon>
        <taxon>Sphingomonadales</taxon>
        <taxon>Sphingomonadaceae</taxon>
        <taxon>Novosphingobium</taxon>
    </lineage>
</organism>
<comment type="caution">
    <text evidence="3">The sequence shown here is derived from an EMBL/GenBank/DDBJ whole genome shotgun (WGS) entry which is preliminary data.</text>
</comment>
<dbReference type="AlphaFoldDB" id="A0A7W6C4F7"/>
<reference evidence="3 4" key="1">
    <citation type="submission" date="2020-08" db="EMBL/GenBank/DDBJ databases">
        <title>Genomic Encyclopedia of Type Strains, Phase IV (KMG-IV): sequencing the most valuable type-strain genomes for metagenomic binning, comparative biology and taxonomic classification.</title>
        <authorList>
            <person name="Goeker M."/>
        </authorList>
    </citation>
    <scope>NUCLEOTIDE SEQUENCE [LARGE SCALE GENOMIC DNA]</scope>
    <source>
        <strain evidence="3 4">DSM 27568</strain>
    </source>
</reference>
<evidence type="ECO:0000256" key="1">
    <source>
        <dbReference type="ARBA" id="ARBA00022679"/>
    </source>
</evidence>
<dbReference type="Gene3D" id="3.30.1540.10">
    <property type="entry name" value="formyl-coa transferase, domain 3"/>
    <property type="match status" value="1"/>
</dbReference>
<dbReference type="Pfam" id="PF02515">
    <property type="entry name" value="CoA_transf_3"/>
    <property type="match status" value="1"/>
</dbReference>